<dbReference type="SUPFAM" id="SSF100879">
    <property type="entry name" value="Lesion bypass DNA polymerase (Y-family), little finger domain"/>
    <property type="match status" value="1"/>
</dbReference>
<dbReference type="EMBL" id="HF935261">
    <property type="protein sequence ID" value="CCX05589.1"/>
    <property type="molecule type" value="Genomic_DNA"/>
</dbReference>
<keyword evidence="3" id="KW-0479">Metal-binding</keyword>
<dbReference type="InterPro" id="IPR036775">
    <property type="entry name" value="DNA_pol_Y-fam_lit_finger_sf"/>
</dbReference>
<evidence type="ECO:0000256" key="3">
    <source>
        <dbReference type="ARBA" id="ARBA00022723"/>
    </source>
</evidence>
<dbReference type="InterPro" id="IPR052230">
    <property type="entry name" value="DNA_polymerase_eta"/>
</dbReference>
<keyword evidence="4" id="KW-0227">DNA damage</keyword>
<evidence type="ECO:0000259" key="11">
    <source>
        <dbReference type="PROSITE" id="PS51907"/>
    </source>
</evidence>
<dbReference type="Proteomes" id="UP000018144">
    <property type="component" value="Unassembled WGS sequence"/>
</dbReference>
<dbReference type="GO" id="GO:0042276">
    <property type="term" value="P:error-prone translesion synthesis"/>
    <property type="evidence" value="ECO:0007669"/>
    <property type="project" value="TreeGrafter"/>
</dbReference>
<evidence type="ECO:0000313" key="13">
    <source>
        <dbReference type="Proteomes" id="UP000018144"/>
    </source>
</evidence>
<evidence type="ECO:0000256" key="6">
    <source>
        <dbReference type="ARBA" id="ARBA00022833"/>
    </source>
</evidence>
<dbReference type="Pfam" id="PF21704">
    <property type="entry name" value="POLH-Rev1_HhH"/>
    <property type="match status" value="1"/>
</dbReference>
<dbReference type="Pfam" id="PF18439">
    <property type="entry name" value="zf_UBZ"/>
    <property type="match status" value="1"/>
</dbReference>
<keyword evidence="13" id="KW-1185">Reference proteome</keyword>
<dbReference type="AlphaFoldDB" id="U4L0M5"/>
<feature type="compositionally biased region" description="Basic and acidic residues" evidence="9">
    <location>
        <begin position="612"/>
        <end position="626"/>
    </location>
</feature>
<proteinExistence type="predicted"/>
<comment type="subcellular location">
    <subcellularLocation>
        <location evidence="1">Nucleus</location>
    </subcellularLocation>
</comment>
<evidence type="ECO:0000256" key="7">
    <source>
        <dbReference type="ARBA" id="ARBA00023204"/>
    </source>
</evidence>
<feature type="domain" description="UBZ3-type" evidence="11">
    <location>
        <begin position="541"/>
        <end position="575"/>
    </location>
</feature>
<dbReference type="PROSITE" id="PS51907">
    <property type="entry name" value="ZF_UBZ3"/>
    <property type="match status" value="1"/>
</dbReference>
<dbReference type="PANTHER" id="PTHR45873:SF1">
    <property type="entry name" value="DNA POLYMERASE ETA"/>
    <property type="match status" value="1"/>
</dbReference>
<dbReference type="Gene3D" id="3.40.1170.60">
    <property type="match status" value="1"/>
</dbReference>
<dbReference type="InterPro" id="IPR001126">
    <property type="entry name" value="UmuC"/>
</dbReference>
<feature type="region of interest" description="Disordered" evidence="9">
    <location>
        <begin position="573"/>
        <end position="626"/>
    </location>
</feature>
<dbReference type="eggNOG" id="KOG2095">
    <property type="taxonomic scope" value="Eukaryota"/>
</dbReference>
<evidence type="ECO:0000256" key="4">
    <source>
        <dbReference type="ARBA" id="ARBA00022763"/>
    </source>
</evidence>
<dbReference type="GO" id="GO:0003684">
    <property type="term" value="F:damaged DNA binding"/>
    <property type="evidence" value="ECO:0007669"/>
    <property type="project" value="InterPro"/>
</dbReference>
<keyword evidence="8" id="KW-0539">Nucleus</keyword>
<name>U4L0M5_PYROM</name>
<dbReference type="InterPro" id="IPR043128">
    <property type="entry name" value="Rev_trsase/Diguanyl_cyclase"/>
</dbReference>
<dbReference type="Gene3D" id="3.30.70.270">
    <property type="match status" value="1"/>
</dbReference>
<evidence type="ECO:0000256" key="8">
    <source>
        <dbReference type="ARBA" id="ARBA00023242"/>
    </source>
</evidence>
<keyword evidence="6" id="KW-0862">Zinc</keyword>
<protein>
    <submittedName>
        <fullName evidence="12">Similar to N-acetyltransferase eso1 acc. no. O42917</fullName>
    </submittedName>
</protein>
<reference evidence="12 13" key="1">
    <citation type="journal article" date="2013" name="PLoS Genet.">
        <title>The genome and development-dependent transcriptomes of Pyronema confluens: a window into fungal evolution.</title>
        <authorList>
            <person name="Traeger S."/>
            <person name="Altegoer F."/>
            <person name="Freitag M."/>
            <person name="Gabaldon T."/>
            <person name="Kempken F."/>
            <person name="Kumar A."/>
            <person name="Marcet-Houben M."/>
            <person name="Poggeler S."/>
            <person name="Stajich J.E."/>
            <person name="Nowrousian M."/>
        </authorList>
    </citation>
    <scope>NUCLEOTIDE SEQUENCE [LARGE SCALE GENOMIC DNA]</scope>
    <source>
        <strain evidence="13">CBS 100304</strain>
        <tissue evidence="12">Vegetative mycelium</tissue>
    </source>
</reference>
<dbReference type="GO" id="GO:0035861">
    <property type="term" value="C:site of double-strand break"/>
    <property type="evidence" value="ECO:0007669"/>
    <property type="project" value="TreeGrafter"/>
</dbReference>
<dbReference type="InterPro" id="IPR043502">
    <property type="entry name" value="DNA/RNA_pol_sf"/>
</dbReference>
<evidence type="ECO:0000313" key="12">
    <source>
        <dbReference type="EMBL" id="CCX05589.1"/>
    </source>
</evidence>
<dbReference type="GO" id="GO:0005634">
    <property type="term" value="C:nucleus"/>
    <property type="evidence" value="ECO:0007669"/>
    <property type="project" value="UniProtKB-SubCell"/>
</dbReference>
<keyword evidence="5" id="KW-0863">Zinc-finger</keyword>
<keyword evidence="7" id="KW-0234">DNA repair</keyword>
<keyword evidence="2 12" id="KW-0808">Transferase</keyword>
<dbReference type="PIRSF" id="PIRSF036603">
    <property type="entry name" value="DPol_eta"/>
    <property type="match status" value="1"/>
</dbReference>
<dbReference type="PROSITE" id="PS50173">
    <property type="entry name" value="UMUC"/>
    <property type="match status" value="1"/>
</dbReference>
<dbReference type="GO" id="GO:0005657">
    <property type="term" value="C:replication fork"/>
    <property type="evidence" value="ECO:0007669"/>
    <property type="project" value="UniProtKB-ARBA"/>
</dbReference>
<evidence type="ECO:0000256" key="9">
    <source>
        <dbReference type="SAM" id="MobiDB-lite"/>
    </source>
</evidence>
<accession>U4L0M5</accession>
<dbReference type="FunFam" id="3.40.1170.60:FF:000008">
    <property type="entry name" value="DNA polymerase eta subunit"/>
    <property type="match status" value="1"/>
</dbReference>
<dbReference type="GO" id="GO:0007064">
    <property type="term" value="P:mitotic sister chromatid cohesion"/>
    <property type="evidence" value="ECO:0007669"/>
    <property type="project" value="UniProtKB-ARBA"/>
</dbReference>
<evidence type="ECO:0000256" key="5">
    <source>
        <dbReference type="ARBA" id="ARBA00022771"/>
    </source>
</evidence>
<evidence type="ECO:0000256" key="1">
    <source>
        <dbReference type="ARBA" id="ARBA00004123"/>
    </source>
</evidence>
<organism evidence="12 13">
    <name type="scientific">Pyronema omphalodes (strain CBS 100304)</name>
    <name type="common">Pyronema confluens</name>
    <dbReference type="NCBI Taxonomy" id="1076935"/>
    <lineage>
        <taxon>Eukaryota</taxon>
        <taxon>Fungi</taxon>
        <taxon>Dikarya</taxon>
        <taxon>Ascomycota</taxon>
        <taxon>Pezizomycotina</taxon>
        <taxon>Pezizomycetes</taxon>
        <taxon>Pezizales</taxon>
        <taxon>Pyronemataceae</taxon>
        <taxon>Pyronema</taxon>
    </lineage>
</organism>
<dbReference type="InterPro" id="IPR041298">
    <property type="entry name" value="UBZ3"/>
</dbReference>
<dbReference type="GO" id="GO:0070987">
    <property type="term" value="P:error-free translesion synthesis"/>
    <property type="evidence" value="ECO:0007669"/>
    <property type="project" value="UniProtKB-ARBA"/>
</dbReference>
<feature type="domain" description="UmuC" evidence="10">
    <location>
        <begin position="40"/>
        <end position="274"/>
    </location>
</feature>
<dbReference type="SUPFAM" id="SSF56672">
    <property type="entry name" value="DNA/RNA polymerases"/>
    <property type="match status" value="1"/>
</dbReference>
<dbReference type="GO" id="GO:0003887">
    <property type="term" value="F:DNA-directed DNA polymerase activity"/>
    <property type="evidence" value="ECO:0007669"/>
    <property type="project" value="TreeGrafter"/>
</dbReference>
<evidence type="ECO:0000256" key="2">
    <source>
        <dbReference type="ARBA" id="ARBA00022679"/>
    </source>
</evidence>
<dbReference type="GO" id="GO:0009314">
    <property type="term" value="P:response to radiation"/>
    <property type="evidence" value="ECO:0007669"/>
    <property type="project" value="TreeGrafter"/>
</dbReference>
<dbReference type="GO" id="GO:0008270">
    <property type="term" value="F:zinc ion binding"/>
    <property type="evidence" value="ECO:0007669"/>
    <property type="project" value="UniProtKB-KW"/>
</dbReference>
<dbReference type="OMA" id="AWPCSNL"/>
<dbReference type="Gene3D" id="3.30.1490.100">
    <property type="entry name" value="DNA polymerase, Y-family, little finger domain"/>
    <property type="match status" value="1"/>
</dbReference>
<dbReference type="STRING" id="1076935.U4L0M5"/>
<dbReference type="OrthoDB" id="5723at2759"/>
<dbReference type="PANTHER" id="PTHR45873">
    <property type="entry name" value="DNA POLYMERASE ETA"/>
    <property type="match status" value="1"/>
</dbReference>
<gene>
    <name evidence="12" type="ORF">PCON_05176</name>
</gene>
<dbReference type="Gene3D" id="1.10.150.20">
    <property type="entry name" value="5' to 3' exonuclease, C-terminal subdomain"/>
    <property type="match status" value="1"/>
</dbReference>
<evidence type="ECO:0000259" key="10">
    <source>
        <dbReference type="PROSITE" id="PS50173"/>
    </source>
</evidence>
<dbReference type="Pfam" id="PF00817">
    <property type="entry name" value="IMS"/>
    <property type="match status" value="1"/>
</dbReference>
<sequence>MSPRSRYTYRDLTGLSKYSVNTPLRAQCEMKRLGVDPETPLAVQQWRNLIAVNYPARAAGVTRHISGVEALKICPEIKLVHVATWAAGSTSWSYSDSPDMANSKSCLDPYRGESKKILAVLREVCKMTEKASIDESFLDLSGDIYERLIKEYPQLREEDREWEEEYLPMPPRTKLEWHGSHLVEKDKLPDEEEEEEDVDWDDVVMSMAAQIVADARKKVFDRLGYTCSAGIASNKMMAKLGAGYKKPNQQTVVRPSAVQPFLATFKFTKIRNLGGKLGIQISEHFKTESLTELLDIRLPQFFSILPEDTATYVYHLIRGQDFSVVSPQTLLKSMLSAKSFQPPHLPNSIPDAQKWLQVFISDIYSRLQDEGVMEGKRRPKTMAISFTPKIGQSRSKIRQIPGAASMSRDLLVRTAEGLLRTVVEMERGAWPAIRMSLQVGGFEEREEGNMGIGGFLLRGDAARNAAVKRIAEEGGEVVQKKRKVGDGGGIGRFFTARREEEEDYQDPGEALEIAEGGDGGETTGAVGAAQALGEIEDDVGLEDFVYKCPDCQAKIPIEEGEEHRDWHFAKSLEIGERKIARPPSPPRVESSGDGKGSGKGKTTTGTKKKAGKKDSKVEKGQRKLMF</sequence>
<dbReference type="GO" id="GO:0006281">
    <property type="term" value="P:DNA repair"/>
    <property type="evidence" value="ECO:0007669"/>
    <property type="project" value="UniProtKB-KW"/>
</dbReference>